<dbReference type="EMBL" id="FNDN01000002">
    <property type="protein sequence ID" value="SDH49014.1"/>
    <property type="molecule type" value="Genomic_DNA"/>
</dbReference>
<evidence type="ECO:0000313" key="1">
    <source>
        <dbReference type="EMBL" id="SDH49014.1"/>
    </source>
</evidence>
<dbReference type="AlphaFoldDB" id="A0A1G8CUS2"/>
<proteinExistence type="predicted"/>
<protein>
    <submittedName>
        <fullName evidence="1">Uncharacterized protein</fullName>
    </submittedName>
</protein>
<sequence>MLSLLVGFGATVLSLGIGLILSDATVKYDVRPLTE</sequence>
<gene>
    <name evidence="1" type="ORF">SAMN05444695_102117</name>
</gene>
<keyword evidence="2" id="KW-1185">Reference proteome</keyword>
<evidence type="ECO:0000313" key="2">
    <source>
        <dbReference type="Proteomes" id="UP000183263"/>
    </source>
</evidence>
<organism evidence="1 2">
    <name type="scientific">Rhodococcus triatomae</name>
    <dbReference type="NCBI Taxonomy" id="300028"/>
    <lineage>
        <taxon>Bacteria</taxon>
        <taxon>Bacillati</taxon>
        <taxon>Actinomycetota</taxon>
        <taxon>Actinomycetes</taxon>
        <taxon>Mycobacteriales</taxon>
        <taxon>Nocardiaceae</taxon>
        <taxon>Rhodococcus</taxon>
    </lineage>
</organism>
<dbReference type="Proteomes" id="UP000183263">
    <property type="component" value="Unassembled WGS sequence"/>
</dbReference>
<name>A0A1G8CUS2_9NOCA</name>
<accession>A0A1G8CUS2</accession>
<reference evidence="1 2" key="1">
    <citation type="submission" date="2016-10" db="EMBL/GenBank/DDBJ databases">
        <authorList>
            <person name="de Groot N.N."/>
        </authorList>
    </citation>
    <scope>NUCLEOTIDE SEQUENCE [LARGE SCALE GENOMIC DNA]</scope>
    <source>
        <strain evidence="1 2">DSM 44892</strain>
    </source>
</reference>